<dbReference type="InterPro" id="IPR000415">
    <property type="entry name" value="Nitroreductase-like"/>
</dbReference>
<evidence type="ECO:0000256" key="3">
    <source>
        <dbReference type="ARBA" id="ARBA00022630"/>
    </source>
</evidence>
<name>A0A7T6ARL0_9BACT</name>
<gene>
    <name evidence="7" type="ORF">HP555_07285</name>
</gene>
<dbReference type="KEGG" id="dog:HP555_07285"/>
<accession>A0A7T6ARL0</accession>
<dbReference type="PANTHER" id="PTHR43673">
    <property type="entry name" value="NAD(P)H NITROREDUCTASE YDGI-RELATED"/>
    <property type="match status" value="1"/>
</dbReference>
<dbReference type="EMBL" id="CP054140">
    <property type="protein sequence ID" value="QQG66983.1"/>
    <property type="molecule type" value="Genomic_DNA"/>
</dbReference>
<organism evidence="7 8">
    <name type="scientific">Desulfobulbus oligotrophicus</name>
    <dbReference type="NCBI Taxonomy" id="1909699"/>
    <lineage>
        <taxon>Bacteria</taxon>
        <taxon>Pseudomonadati</taxon>
        <taxon>Thermodesulfobacteriota</taxon>
        <taxon>Desulfobulbia</taxon>
        <taxon>Desulfobulbales</taxon>
        <taxon>Desulfobulbaceae</taxon>
        <taxon>Desulfobulbus</taxon>
    </lineage>
</organism>
<evidence type="ECO:0000256" key="5">
    <source>
        <dbReference type="ARBA" id="ARBA00023002"/>
    </source>
</evidence>
<dbReference type="Pfam" id="PF00881">
    <property type="entry name" value="Nitroreductase"/>
    <property type="match status" value="1"/>
</dbReference>
<evidence type="ECO:0000259" key="6">
    <source>
        <dbReference type="Pfam" id="PF00881"/>
    </source>
</evidence>
<dbReference type="SUPFAM" id="SSF55469">
    <property type="entry name" value="FMN-dependent nitroreductase-like"/>
    <property type="match status" value="1"/>
</dbReference>
<reference evidence="7 8" key="1">
    <citation type="submission" date="2020-05" db="EMBL/GenBank/DDBJ databases">
        <title>Complete genome of Desulfobulbus oligotrophicus.</title>
        <authorList>
            <person name="Podar M."/>
        </authorList>
    </citation>
    <scope>NUCLEOTIDE SEQUENCE [LARGE SCALE GENOMIC DNA]</scope>
    <source>
        <strain evidence="7 8">Prop6</strain>
    </source>
</reference>
<keyword evidence="8" id="KW-1185">Reference proteome</keyword>
<evidence type="ECO:0000256" key="4">
    <source>
        <dbReference type="ARBA" id="ARBA00022643"/>
    </source>
</evidence>
<protein>
    <submittedName>
        <fullName evidence="7">Nitroreductase family protein</fullName>
    </submittedName>
</protein>
<keyword evidence="4" id="KW-0288">FMN</keyword>
<evidence type="ECO:0000256" key="2">
    <source>
        <dbReference type="ARBA" id="ARBA00007118"/>
    </source>
</evidence>
<dbReference type="Proteomes" id="UP000596092">
    <property type="component" value="Chromosome"/>
</dbReference>
<evidence type="ECO:0000313" key="7">
    <source>
        <dbReference type="EMBL" id="QQG66983.1"/>
    </source>
</evidence>
<sequence length="188" mass="20591">MRTILGRRAIRRYRPDQISKDELNTILEAGLYAPNAGGRQSCLVVACQNAAINDELGKINKQAFGTPKPGRHVSKEQPSIIDDPQIASGFYGAPTVLIFFGPKDFIYSVADCCMMAENMMLAAYSLNIGSCMVMRAEATFAGEPGQRLQKEWGIDENFEAKAFVTLGYPDGTVPAGKPRKENRVKLIA</sequence>
<dbReference type="GO" id="GO:0016491">
    <property type="term" value="F:oxidoreductase activity"/>
    <property type="evidence" value="ECO:0007669"/>
    <property type="project" value="UniProtKB-KW"/>
</dbReference>
<dbReference type="AlphaFoldDB" id="A0A7T6ARL0"/>
<dbReference type="InterPro" id="IPR029479">
    <property type="entry name" value="Nitroreductase"/>
</dbReference>
<proteinExistence type="inferred from homology"/>
<feature type="domain" description="Nitroreductase" evidence="6">
    <location>
        <begin position="4"/>
        <end position="168"/>
    </location>
</feature>
<dbReference type="Gene3D" id="3.40.109.10">
    <property type="entry name" value="NADH Oxidase"/>
    <property type="match status" value="1"/>
</dbReference>
<dbReference type="PANTHER" id="PTHR43673:SF2">
    <property type="entry name" value="NITROREDUCTASE"/>
    <property type="match status" value="1"/>
</dbReference>
<evidence type="ECO:0000256" key="1">
    <source>
        <dbReference type="ARBA" id="ARBA00001917"/>
    </source>
</evidence>
<keyword evidence="3" id="KW-0285">Flavoprotein</keyword>
<comment type="cofactor">
    <cofactor evidence="1">
        <name>FMN</name>
        <dbReference type="ChEBI" id="CHEBI:58210"/>
    </cofactor>
</comment>
<keyword evidence="5" id="KW-0560">Oxidoreductase</keyword>
<evidence type="ECO:0000313" key="8">
    <source>
        <dbReference type="Proteomes" id="UP000596092"/>
    </source>
</evidence>
<comment type="similarity">
    <text evidence="2">Belongs to the nitroreductase family.</text>
</comment>